<dbReference type="EMBL" id="LT854271">
    <property type="protein sequence ID" value="SMR62662.1"/>
    <property type="molecule type" value="Genomic_DNA"/>
</dbReference>
<evidence type="ECO:0000313" key="6">
    <source>
        <dbReference type="EMBL" id="SMR62662.1"/>
    </source>
</evidence>
<keyword evidence="3" id="KW-0547">Nucleotide-binding</keyword>
<keyword evidence="2" id="KW-0493">Microtubule</keyword>
<keyword evidence="4" id="KW-0342">GTP-binding</keyword>
<name>A0A2H1HA77_ZYMTR</name>
<feature type="region of interest" description="Disordered" evidence="5">
    <location>
        <begin position="18"/>
        <end position="96"/>
    </location>
</feature>
<reference evidence="7" key="1">
    <citation type="submission" date="2017-05" db="EMBL/GenBank/DDBJ databases">
        <authorList>
            <person name="Song R."/>
            <person name="Chenine A.L."/>
            <person name="Ruprecht R.M."/>
        </authorList>
    </citation>
    <scope>NUCLEOTIDE SEQUENCE [LARGE SCALE GENOMIC DNA]</scope>
</reference>
<sequence>MDSKRAVIHGYSVGEGIEESEFSEAREDLAALESDHEENAMQRPTKATSGEPPTTPNERFSRIQGTKSSMHGKEHSISTYTRIERRSKPRVTSVAF</sequence>
<dbReference type="AlphaFoldDB" id="A0A2H1HA77"/>
<protein>
    <submittedName>
        <fullName evidence="6">Uncharacterized protein</fullName>
    </submittedName>
</protein>
<evidence type="ECO:0000256" key="5">
    <source>
        <dbReference type="SAM" id="MobiDB-lite"/>
    </source>
</evidence>
<dbReference type="SUPFAM" id="SSF55307">
    <property type="entry name" value="Tubulin C-terminal domain-like"/>
    <property type="match status" value="1"/>
</dbReference>
<evidence type="ECO:0000256" key="1">
    <source>
        <dbReference type="ARBA" id="ARBA00009636"/>
    </source>
</evidence>
<dbReference type="InterPro" id="IPR008280">
    <property type="entry name" value="Tub_FtsZ_C"/>
</dbReference>
<dbReference type="GO" id="GO:0005874">
    <property type="term" value="C:microtubule"/>
    <property type="evidence" value="ECO:0007669"/>
    <property type="project" value="UniProtKB-KW"/>
</dbReference>
<gene>
    <name evidence="6" type="ORF">ZT1E4_G11978</name>
</gene>
<dbReference type="GO" id="GO:0005525">
    <property type="term" value="F:GTP binding"/>
    <property type="evidence" value="ECO:0007669"/>
    <property type="project" value="UniProtKB-KW"/>
</dbReference>
<evidence type="ECO:0000313" key="7">
    <source>
        <dbReference type="Proteomes" id="UP000245764"/>
    </source>
</evidence>
<accession>A0A2H1HA77</accession>
<feature type="compositionally biased region" description="Basic and acidic residues" evidence="5">
    <location>
        <begin position="23"/>
        <end position="40"/>
    </location>
</feature>
<comment type="similarity">
    <text evidence="1">Belongs to the tubulin family.</text>
</comment>
<dbReference type="Proteomes" id="UP000245764">
    <property type="component" value="Chromosome 20"/>
</dbReference>
<proteinExistence type="inferred from homology"/>
<feature type="compositionally biased region" description="Basic and acidic residues" evidence="5">
    <location>
        <begin position="71"/>
        <end position="86"/>
    </location>
</feature>
<evidence type="ECO:0000256" key="4">
    <source>
        <dbReference type="ARBA" id="ARBA00023134"/>
    </source>
</evidence>
<evidence type="ECO:0000256" key="3">
    <source>
        <dbReference type="ARBA" id="ARBA00022741"/>
    </source>
</evidence>
<feature type="compositionally biased region" description="Polar residues" evidence="5">
    <location>
        <begin position="45"/>
        <end position="69"/>
    </location>
</feature>
<organism evidence="6 7">
    <name type="scientific">Zymoseptoria tritici ST99CH_1E4</name>
    <dbReference type="NCBI Taxonomy" id="1276532"/>
    <lineage>
        <taxon>Eukaryota</taxon>
        <taxon>Fungi</taxon>
        <taxon>Dikarya</taxon>
        <taxon>Ascomycota</taxon>
        <taxon>Pezizomycotina</taxon>
        <taxon>Dothideomycetes</taxon>
        <taxon>Dothideomycetidae</taxon>
        <taxon>Mycosphaerellales</taxon>
        <taxon>Mycosphaerellaceae</taxon>
        <taxon>Zymoseptoria</taxon>
    </lineage>
</organism>
<dbReference type="Gene3D" id="1.10.287.600">
    <property type="entry name" value="Helix hairpin bin"/>
    <property type="match status" value="1"/>
</dbReference>
<dbReference type="InterPro" id="IPR023123">
    <property type="entry name" value="Tubulin_C"/>
</dbReference>
<evidence type="ECO:0000256" key="2">
    <source>
        <dbReference type="ARBA" id="ARBA00022701"/>
    </source>
</evidence>